<dbReference type="InterPro" id="IPR000600">
    <property type="entry name" value="ROK"/>
</dbReference>
<dbReference type="Gene3D" id="3.30.420.40">
    <property type="match status" value="2"/>
</dbReference>
<dbReference type="Pfam" id="PF13412">
    <property type="entry name" value="HTH_24"/>
    <property type="match status" value="1"/>
</dbReference>
<keyword evidence="2" id="KW-0418">Kinase</keyword>
<protein>
    <submittedName>
        <fullName evidence="2">Putative NBD/HSP70 family sugar kinase</fullName>
    </submittedName>
</protein>
<dbReference type="EMBL" id="QGHB01000006">
    <property type="protein sequence ID" value="PWK85406.1"/>
    <property type="molecule type" value="Genomic_DNA"/>
</dbReference>
<dbReference type="GO" id="GO:0016301">
    <property type="term" value="F:kinase activity"/>
    <property type="evidence" value="ECO:0007669"/>
    <property type="project" value="UniProtKB-KW"/>
</dbReference>
<proteinExistence type="inferred from homology"/>
<dbReference type="InterPro" id="IPR043129">
    <property type="entry name" value="ATPase_NBD"/>
</dbReference>
<evidence type="ECO:0000256" key="1">
    <source>
        <dbReference type="ARBA" id="ARBA00006479"/>
    </source>
</evidence>
<dbReference type="Gene3D" id="1.10.10.10">
    <property type="entry name" value="Winged helix-like DNA-binding domain superfamily/Winged helix DNA-binding domain"/>
    <property type="match status" value="1"/>
</dbReference>
<reference evidence="2 3" key="1">
    <citation type="submission" date="2018-05" db="EMBL/GenBank/DDBJ databases">
        <title>Genomic Encyclopedia of Type Strains, Phase IV (KMG-IV): sequencing the most valuable type-strain genomes for metagenomic binning, comparative biology and taxonomic classification.</title>
        <authorList>
            <person name="Goeker M."/>
        </authorList>
    </citation>
    <scope>NUCLEOTIDE SEQUENCE [LARGE SCALE GENOMIC DNA]</scope>
    <source>
        <strain evidence="2 3">DSM 45480</strain>
    </source>
</reference>
<organism evidence="2 3">
    <name type="scientific">Lentzea atacamensis</name>
    <dbReference type="NCBI Taxonomy" id="531938"/>
    <lineage>
        <taxon>Bacteria</taxon>
        <taxon>Bacillati</taxon>
        <taxon>Actinomycetota</taxon>
        <taxon>Actinomycetes</taxon>
        <taxon>Pseudonocardiales</taxon>
        <taxon>Pseudonocardiaceae</taxon>
        <taxon>Lentzea</taxon>
    </lineage>
</organism>
<dbReference type="RefSeq" id="WP_109638030.1">
    <property type="nucleotide sequence ID" value="NZ_QGHB01000006.1"/>
</dbReference>
<evidence type="ECO:0000313" key="2">
    <source>
        <dbReference type="EMBL" id="PWK85406.1"/>
    </source>
</evidence>
<comment type="caution">
    <text evidence="2">The sequence shown here is derived from an EMBL/GenBank/DDBJ whole genome shotgun (WGS) entry which is preliminary data.</text>
</comment>
<dbReference type="SUPFAM" id="SSF46785">
    <property type="entry name" value="Winged helix' DNA-binding domain"/>
    <property type="match status" value="1"/>
</dbReference>
<accession>A0A316HXF4</accession>
<dbReference type="InterPro" id="IPR036388">
    <property type="entry name" value="WH-like_DNA-bd_sf"/>
</dbReference>
<sequence>MCCVTKPSQELLRSISDEHVLRSLMASRRQTRAELAVTTGLSKPTVGESVRRLVELGLVADTGERTQGGRGRGRVGSFYSLADVGVALVVMIAPGGVTAECIDAYGDVVSRSHHPIAGPTEVAGVLPVAAVEAVAGRQVRLAVVSAADPVDRHTGRLVQLPDSPFLVGALDPVEVLRPFLGGPVIVDNDVNWAAQAEHVATGVADFAYLYLGEGLGCALVSDGEVRRGHSGLAGEIAHLVTIGPSGVATPFIEVFGELGLRQAGSTAIDVARLLAADDEVLSVVARAIGGVVTALVTLADPAVVVVGGPWGPALLDLITTGPRAVAVAAASVREPSLTGARADALSRLRTALVEASRG</sequence>
<dbReference type="PANTHER" id="PTHR18964">
    <property type="entry name" value="ROK (REPRESSOR, ORF, KINASE) FAMILY"/>
    <property type="match status" value="1"/>
</dbReference>
<dbReference type="SUPFAM" id="SSF53067">
    <property type="entry name" value="Actin-like ATPase domain"/>
    <property type="match status" value="1"/>
</dbReference>
<dbReference type="AlphaFoldDB" id="A0A316HXF4"/>
<dbReference type="Proteomes" id="UP000246005">
    <property type="component" value="Unassembled WGS sequence"/>
</dbReference>
<keyword evidence="2" id="KW-0808">Transferase</keyword>
<name>A0A316HXF4_9PSEU</name>
<dbReference type="PANTHER" id="PTHR18964:SF149">
    <property type="entry name" value="BIFUNCTIONAL UDP-N-ACETYLGLUCOSAMINE 2-EPIMERASE_N-ACETYLMANNOSAMINE KINASE"/>
    <property type="match status" value="1"/>
</dbReference>
<dbReference type="Pfam" id="PF00480">
    <property type="entry name" value="ROK"/>
    <property type="match status" value="1"/>
</dbReference>
<gene>
    <name evidence="2" type="ORF">C8D88_10634</name>
</gene>
<comment type="similarity">
    <text evidence="1">Belongs to the ROK (NagC/XylR) family.</text>
</comment>
<evidence type="ECO:0000313" key="3">
    <source>
        <dbReference type="Proteomes" id="UP000246005"/>
    </source>
</evidence>
<dbReference type="InterPro" id="IPR036390">
    <property type="entry name" value="WH_DNA-bd_sf"/>
</dbReference>